<dbReference type="PANTHER" id="PTHR10953:SF102">
    <property type="entry name" value="ADENYLYLTRANSFERASE AND SULFURTRANSFERASE MOCS3"/>
    <property type="match status" value="1"/>
</dbReference>
<organism evidence="3">
    <name type="scientific">Cyanidiaceae sp. MX-AZ01</name>
    <dbReference type="NCBI Taxonomy" id="1503164"/>
    <lineage>
        <taxon>Eukaryota</taxon>
        <taxon>Rhodophyta</taxon>
        <taxon>Bangiophyceae</taxon>
        <taxon>Cyanidiales</taxon>
        <taxon>Cyanidiaceae</taxon>
    </lineage>
</organism>
<dbReference type="AlphaFoldDB" id="A0A060ADX4"/>
<reference evidence="3" key="1">
    <citation type="submission" date="2014-03" db="EMBL/GenBank/DDBJ databases">
        <title>Metagenomic reconstruction of the complete chloroplast and mitochondrial genomes of a novel unicellular red alga from the Cyanidiaceae family.</title>
        <authorList>
            <person name="Servin-Garciduenas L.E."/>
            <person name="Martinez-Romero E."/>
        </authorList>
    </citation>
    <scope>NUCLEOTIDE SEQUENCE</scope>
    <source>
        <strain evidence="3">MX-AZ01</strain>
    </source>
</reference>
<dbReference type="CDD" id="cd00757">
    <property type="entry name" value="ThiF_MoeB_HesA_family"/>
    <property type="match status" value="1"/>
</dbReference>
<dbReference type="Pfam" id="PF00899">
    <property type="entry name" value="ThiF"/>
    <property type="match status" value="1"/>
</dbReference>
<dbReference type="GO" id="GO:0008641">
    <property type="term" value="F:ubiquitin-like modifier activating enzyme activity"/>
    <property type="evidence" value="ECO:0007669"/>
    <property type="project" value="InterPro"/>
</dbReference>
<dbReference type="InterPro" id="IPR035985">
    <property type="entry name" value="Ubiquitin-activating_enz"/>
</dbReference>
<dbReference type="PANTHER" id="PTHR10953">
    <property type="entry name" value="UBIQUITIN-ACTIVATING ENZYME E1"/>
    <property type="match status" value="1"/>
</dbReference>
<feature type="domain" description="THIF-type NAD/FAD binding fold" evidence="2">
    <location>
        <begin position="4"/>
        <end position="218"/>
    </location>
</feature>
<protein>
    <submittedName>
        <fullName evidence="3">Molybdopterin biosynthesis protein</fullName>
    </submittedName>
</protein>
<dbReference type="InterPro" id="IPR045886">
    <property type="entry name" value="ThiF/MoeB/HesA"/>
</dbReference>
<sequence length="231" mass="26174">MNRYTRQIILAQIGEKAQARLKNARVLCVGLGGLGCAVSLALCTAGVGHLALMDGDDVDISNLPRQVLHQERFLGCSKTLSVLYQLQQHNHHTQIELYNFRLTDHVCAVEIIYNYDIVIDATDNTTSKHLLQKACTEVCKPLIYGSVWQWNGIFGVCNYRGKSCLAMNEMDECMGVFSMLPSVIGFFQALETLKVLLGISSPVKFMYINSLHMRWFKERERFELSENYKLS</sequence>
<dbReference type="GO" id="GO:0004792">
    <property type="term" value="F:thiosulfate-cyanide sulfurtransferase activity"/>
    <property type="evidence" value="ECO:0007669"/>
    <property type="project" value="TreeGrafter"/>
</dbReference>
<dbReference type="GO" id="GO:0016779">
    <property type="term" value="F:nucleotidyltransferase activity"/>
    <property type="evidence" value="ECO:0007669"/>
    <property type="project" value="TreeGrafter"/>
</dbReference>
<dbReference type="InterPro" id="IPR000594">
    <property type="entry name" value="ThiF_NAD_FAD-bd"/>
</dbReference>
<accession>A0A060ADX4</accession>
<keyword evidence="1" id="KW-1133">Transmembrane helix</keyword>
<keyword evidence="1" id="KW-0812">Transmembrane</keyword>
<dbReference type="EMBL" id="KJ569775">
    <property type="protein sequence ID" value="AIA61146.1"/>
    <property type="molecule type" value="Genomic_DNA"/>
</dbReference>
<feature type="transmembrane region" description="Helical" evidence="1">
    <location>
        <begin position="26"/>
        <end position="52"/>
    </location>
</feature>
<keyword evidence="1" id="KW-0472">Membrane</keyword>
<evidence type="ECO:0000313" key="3">
    <source>
        <dbReference type="EMBL" id="AIA61146.1"/>
    </source>
</evidence>
<name>A0A060ADX4_9RHOD</name>
<keyword evidence="3" id="KW-0150">Chloroplast</keyword>
<proteinExistence type="predicted"/>
<keyword evidence="3" id="KW-0934">Plastid</keyword>
<dbReference type="Gene3D" id="3.40.50.720">
    <property type="entry name" value="NAD(P)-binding Rossmann-like Domain"/>
    <property type="match status" value="1"/>
</dbReference>
<evidence type="ECO:0000259" key="2">
    <source>
        <dbReference type="Pfam" id="PF00899"/>
    </source>
</evidence>
<gene>
    <name evidence="3" type="primary">moeB</name>
</gene>
<dbReference type="SUPFAM" id="SSF69572">
    <property type="entry name" value="Activating enzymes of the ubiquitin-like proteins"/>
    <property type="match status" value="1"/>
</dbReference>
<dbReference type="GO" id="GO:0005737">
    <property type="term" value="C:cytoplasm"/>
    <property type="evidence" value="ECO:0007669"/>
    <property type="project" value="TreeGrafter"/>
</dbReference>
<evidence type="ECO:0000256" key="1">
    <source>
        <dbReference type="SAM" id="Phobius"/>
    </source>
</evidence>
<geneLocation type="chloroplast" evidence="3"/>